<evidence type="ECO:0000256" key="1">
    <source>
        <dbReference type="ARBA" id="ARBA00000085"/>
    </source>
</evidence>
<dbReference type="InterPro" id="IPR036890">
    <property type="entry name" value="HATPase_C_sf"/>
</dbReference>
<dbReference type="PROSITE" id="PS50112">
    <property type="entry name" value="PAS"/>
    <property type="match status" value="1"/>
</dbReference>
<reference evidence="12" key="1">
    <citation type="journal article" date="2019" name="Int. J. Syst. Evol. Microbiol.">
        <title>The Global Catalogue of Microorganisms (GCM) 10K type strain sequencing project: providing services to taxonomists for standard genome sequencing and annotation.</title>
        <authorList>
            <consortium name="The Broad Institute Genomics Platform"/>
            <consortium name="The Broad Institute Genome Sequencing Center for Infectious Disease"/>
            <person name="Wu L."/>
            <person name="Ma J."/>
        </authorList>
    </citation>
    <scope>NUCLEOTIDE SEQUENCE [LARGE SCALE GENOMIC DNA]</scope>
    <source>
        <strain evidence="12">JCM 18198</strain>
    </source>
</reference>
<dbReference type="Pfam" id="PF05227">
    <property type="entry name" value="CHASE3"/>
    <property type="match status" value="1"/>
</dbReference>
<keyword evidence="7" id="KW-0472">Membrane</keyword>
<keyword evidence="5" id="KW-0418">Kinase</keyword>
<feature type="coiled-coil region" evidence="6">
    <location>
        <begin position="437"/>
        <end position="464"/>
    </location>
</feature>
<accession>A0ABP8ZVJ0</accession>
<dbReference type="PRINTS" id="PR00344">
    <property type="entry name" value="BCTRLSENSOR"/>
</dbReference>
<dbReference type="Proteomes" id="UP001500141">
    <property type="component" value="Unassembled WGS sequence"/>
</dbReference>
<dbReference type="InterPro" id="IPR003661">
    <property type="entry name" value="HisK_dim/P_dom"/>
</dbReference>
<evidence type="ECO:0000256" key="6">
    <source>
        <dbReference type="SAM" id="Coils"/>
    </source>
</evidence>
<dbReference type="SUPFAM" id="SSF47384">
    <property type="entry name" value="Homodimeric domain of signal transducing histidine kinase"/>
    <property type="match status" value="1"/>
</dbReference>
<dbReference type="SUPFAM" id="SSF55785">
    <property type="entry name" value="PYP-like sensor domain (PAS domain)"/>
    <property type="match status" value="1"/>
</dbReference>
<evidence type="ECO:0000256" key="4">
    <source>
        <dbReference type="ARBA" id="ARBA00022679"/>
    </source>
</evidence>
<dbReference type="CDD" id="cd00130">
    <property type="entry name" value="PAS"/>
    <property type="match status" value="1"/>
</dbReference>
<dbReference type="PROSITE" id="PS50109">
    <property type="entry name" value="HIS_KIN"/>
    <property type="match status" value="1"/>
</dbReference>
<dbReference type="InterPro" id="IPR007891">
    <property type="entry name" value="CHASE3"/>
</dbReference>
<dbReference type="Pfam" id="PF02518">
    <property type="entry name" value="HATPase_c"/>
    <property type="match status" value="1"/>
</dbReference>
<proteinExistence type="predicted"/>
<dbReference type="PANTHER" id="PTHR43304">
    <property type="entry name" value="PHYTOCHROME-LIKE PROTEIN CPH1"/>
    <property type="match status" value="1"/>
</dbReference>
<dbReference type="SMART" id="SM00388">
    <property type="entry name" value="HisKA"/>
    <property type="match status" value="1"/>
</dbReference>
<dbReference type="CDD" id="cd00082">
    <property type="entry name" value="HisKA"/>
    <property type="match status" value="1"/>
</dbReference>
<feature type="transmembrane region" description="Helical" evidence="7">
    <location>
        <begin position="189"/>
        <end position="207"/>
    </location>
</feature>
<dbReference type="InterPro" id="IPR013655">
    <property type="entry name" value="PAS_fold_3"/>
</dbReference>
<dbReference type="Gene3D" id="2.10.70.100">
    <property type="match status" value="1"/>
</dbReference>
<feature type="transmembrane region" description="Helical" evidence="7">
    <location>
        <begin position="12"/>
        <end position="32"/>
    </location>
</feature>
<dbReference type="InterPro" id="IPR001610">
    <property type="entry name" value="PAC"/>
</dbReference>
<comment type="catalytic activity">
    <reaction evidence="1">
        <text>ATP + protein L-histidine = ADP + protein N-phospho-L-histidine.</text>
        <dbReference type="EC" id="2.7.13.3"/>
    </reaction>
</comment>
<keyword evidence="7" id="KW-0812">Transmembrane</keyword>
<evidence type="ECO:0000256" key="7">
    <source>
        <dbReference type="SAM" id="Phobius"/>
    </source>
</evidence>
<evidence type="ECO:0000256" key="5">
    <source>
        <dbReference type="ARBA" id="ARBA00022777"/>
    </source>
</evidence>
<keyword evidence="4" id="KW-0808">Transferase</keyword>
<dbReference type="SMART" id="SM00387">
    <property type="entry name" value="HATPase_c"/>
    <property type="match status" value="1"/>
</dbReference>
<evidence type="ECO:0000259" key="10">
    <source>
        <dbReference type="PROSITE" id="PS50113"/>
    </source>
</evidence>
<dbReference type="InterPro" id="IPR005467">
    <property type="entry name" value="His_kinase_dom"/>
</dbReference>
<dbReference type="EMBL" id="BAABIP010000014">
    <property type="protein sequence ID" value="GAA4766898.1"/>
    <property type="molecule type" value="Genomic_DNA"/>
</dbReference>
<dbReference type="Gene3D" id="3.30.450.20">
    <property type="entry name" value="PAS domain"/>
    <property type="match status" value="1"/>
</dbReference>
<dbReference type="PANTHER" id="PTHR43304:SF1">
    <property type="entry name" value="PAC DOMAIN-CONTAINING PROTEIN"/>
    <property type="match status" value="1"/>
</dbReference>
<protein>
    <recommendedName>
        <fullName evidence="2">histidine kinase</fullName>
        <ecNumber evidence="2">2.7.13.3</ecNumber>
    </recommendedName>
</protein>
<keyword evidence="6" id="KW-0175">Coiled coil</keyword>
<feature type="domain" description="PAC" evidence="10">
    <location>
        <begin position="301"/>
        <end position="352"/>
    </location>
</feature>
<evidence type="ECO:0000259" key="8">
    <source>
        <dbReference type="PROSITE" id="PS50109"/>
    </source>
</evidence>
<dbReference type="EC" id="2.7.13.3" evidence="2"/>
<dbReference type="InterPro" id="IPR052162">
    <property type="entry name" value="Sensor_kinase/Photoreceptor"/>
</dbReference>
<comment type="caution">
    <text evidence="11">The sequence shown here is derived from an EMBL/GenBank/DDBJ whole genome shotgun (WGS) entry which is preliminary data.</text>
</comment>
<dbReference type="InterPro" id="IPR036097">
    <property type="entry name" value="HisK_dim/P_sf"/>
</dbReference>
<dbReference type="InterPro" id="IPR000700">
    <property type="entry name" value="PAS-assoc_C"/>
</dbReference>
<evidence type="ECO:0000313" key="12">
    <source>
        <dbReference type="Proteomes" id="UP001500141"/>
    </source>
</evidence>
<dbReference type="Gene3D" id="1.10.287.130">
    <property type="match status" value="1"/>
</dbReference>
<dbReference type="InterPro" id="IPR000014">
    <property type="entry name" value="PAS"/>
</dbReference>
<dbReference type="Gene3D" id="3.30.565.10">
    <property type="entry name" value="Histidine kinase-like ATPase, C-terminal domain"/>
    <property type="match status" value="1"/>
</dbReference>
<organism evidence="11 12">
    <name type="scientific">Flavobacterium hankyongi</name>
    <dbReference type="NCBI Taxonomy" id="1176532"/>
    <lineage>
        <taxon>Bacteria</taxon>
        <taxon>Pseudomonadati</taxon>
        <taxon>Bacteroidota</taxon>
        <taxon>Flavobacteriia</taxon>
        <taxon>Flavobacteriales</taxon>
        <taxon>Flavobacteriaceae</taxon>
        <taxon>Flavobacterium</taxon>
    </lineage>
</organism>
<feature type="domain" description="PAS" evidence="9">
    <location>
        <begin position="259"/>
        <end position="298"/>
    </location>
</feature>
<dbReference type="SUPFAM" id="SSF55874">
    <property type="entry name" value="ATPase domain of HSP90 chaperone/DNA topoisomerase II/histidine kinase"/>
    <property type="match status" value="1"/>
</dbReference>
<feature type="domain" description="Histidine kinase" evidence="8">
    <location>
        <begin position="370"/>
        <end position="597"/>
    </location>
</feature>
<evidence type="ECO:0000256" key="2">
    <source>
        <dbReference type="ARBA" id="ARBA00012438"/>
    </source>
</evidence>
<dbReference type="RefSeq" id="WP_264544808.1">
    <property type="nucleotide sequence ID" value="NZ_BAABIP010000014.1"/>
</dbReference>
<dbReference type="SMART" id="SM00086">
    <property type="entry name" value="PAC"/>
    <property type="match status" value="1"/>
</dbReference>
<dbReference type="PROSITE" id="PS50113">
    <property type="entry name" value="PAC"/>
    <property type="match status" value="1"/>
</dbReference>
<gene>
    <name evidence="11" type="ORF">GCM10023230_15780</name>
</gene>
<dbReference type="InterPro" id="IPR035965">
    <property type="entry name" value="PAS-like_dom_sf"/>
</dbReference>
<dbReference type="InterPro" id="IPR004358">
    <property type="entry name" value="Sig_transdc_His_kin-like_C"/>
</dbReference>
<dbReference type="Pfam" id="PF08447">
    <property type="entry name" value="PAS_3"/>
    <property type="match status" value="1"/>
</dbReference>
<dbReference type="InterPro" id="IPR003594">
    <property type="entry name" value="HATPase_dom"/>
</dbReference>
<keyword evidence="12" id="KW-1185">Reference proteome</keyword>
<name>A0ABP8ZVJ0_9FLAO</name>
<evidence type="ECO:0000259" key="9">
    <source>
        <dbReference type="PROSITE" id="PS50112"/>
    </source>
</evidence>
<sequence>MNIIAFYKSPLFLRIVFVLSIAIIFFIAAITFKHINALSDSSNRVLNTYNVAVELEKMYTYVNDLETAKRDYIASNDQTIKFSIKIHQKEIEKALLKVEKITQDNKTQREYTKILRGLINHKYHIVNIILAKDYSNGVLGSTELNNDFLSGKKVMYDIRKVINKMIAVEESLLLKRNSIYQNNQKTTPLYIYLTLLVTLGLLVLSYVKMSKDLHNIKSYNNELIVANKSSSLSEIVGNYGTWQLNLETHEYTFSANEYRLLGYEPNAFKANLEDFMKHIHPDDKETVQEVNRKMIHEEYLPSFTYRIYKTDGELRYFRASGRVVINKSNERILIGTTTDVTEEIIANHEIEERNRILELNNKELQAFNYVASHDLQEPLRKIETFISRLIDKDFNSLSESGQQYITRINASAGRMRILIDDLLQFSRTTRAEQVFAKVDLNELLENAKQEQAQLIEEKKAIINADELPELEVVPFQIQQLFSNLINNSIKYSKENIPPIINITVSEVEAEKEAKFLPNGYNKFYKIIFSDNGIGFDQEYADKIFTLFTRLHNKDEYAGTGIGLAICKKIIENHKGYIFAQGEINKGSSFTIYLPKEA</sequence>
<evidence type="ECO:0000256" key="3">
    <source>
        <dbReference type="ARBA" id="ARBA00022553"/>
    </source>
</evidence>
<keyword evidence="3" id="KW-0597">Phosphoprotein</keyword>
<dbReference type="Pfam" id="PF00512">
    <property type="entry name" value="HisKA"/>
    <property type="match status" value="1"/>
</dbReference>
<evidence type="ECO:0000313" key="11">
    <source>
        <dbReference type="EMBL" id="GAA4766898.1"/>
    </source>
</evidence>
<keyword evidence="7" id="KW-1133">Transmembrane helix</keyword>